<keyword evidence="2" id="KW-1185">Reference proteome</keyword>
<protein>
    <submittedName>
        <fullName evidence="1">Uncharacterized protein</fullName>
    </submittedName>
</protein>
<dbReference type="Proteomes" id="UP000829354">
    <property type="component" value="Chromosome X"/>
</dbReference>
<sequence length="165" mass="18662">MSTILDPKSEIYKRTAIHCLFEIGLEPDVVAGELGTRFPGMTTEEVDSWFSRFRDENFEIGKNVSIDENGVVIDKSIDSESEVYDLEEIFNKLERDYPEFNQTTQIGRAPHVNVYKQYTAQRADANQSAICLASLNLSSNLDVQSTSRPPKFPPLSIAIYCLQMT</sequence>
<proteinExistence type="predicted"/>
<dbReference type="EMBL" id="CP092625">
    <property type="protein sequence ID" value="UMM40559.1"/>
    <property type="molecule type" value="Genomic_DNA"/>
</dbReference>
<reference evidence="1 2" key="1">
    <citation type="submission" date="2022-04" db="EMBL/GenBank/DDBJ databases">
        <title>Chromosome-level reference genomes for two strains of Caenorhabditis briggsae: an improved platform for comparative genomics.</title>
        <authorList>
            <person name="Stevens L."/>
            <person name="Andersen E."/>
        </authorList>
    </citation>
    <scope>NUCLEOTIDE SEQUENCE [LARGE SCALE GENOMIC DNA]</scope>
    <source>
        <strain evidence="1">VX34</strain>
        <tissue evidence="1">Whole-organism</tissue>
    </source>
</reference>
<accession>A0AAE9JPQ1</accession>
<organism evidence="1 2">
    <name type="scientific">Caenorhabditis briggsae</name>
    <dbReference type="NCBI Taxonomy" id="6238"/>
    <lineage>
        <taxon>Eukaryota</taxon>
        <taxon>Metazoa</taxon>
        <taxon>Ecdysozoa</taxon>
        <taxon>Nematoda</taxon>
        <taxon>Chromadorea</taxon>
        <taxon>Rhabditida</taxon>
        <taxon>Rhabditina</taxon>
        <taxon>Rhabditomorpha</taxon>
        <taxon>Rhabditoidea</taxon>
        <taxon>Rhabditidae</taxon>
        <taxon>Peloderinae</taxon>
        <taxon>Caenorhabditis</taxon>
    </lineage>
</organism>
<evidence type="ECO:0000313" key="2">
    <source>
        <dbReference type="Proteomes" id="UP000829354"/>
    </source>
</evidence>
<dbReference type="AlphaFoldDB" id="A0AAE9JPQ1"/>
<name>A0AAE9JPQ1_CAEBR</name>
<gene>
    <name evidence="1" type="ORF">L5515_017136</name>
</gene>
<evidence type="ECO:0000313" key="1">
    <source>
        <dbReference type="EMBL" id="UMM40559.1"/>
    </source>
</evidence>